<feature type="transmembrane region" description="Helical" evidence="1">
    <location>
        <begin position="79"/>
        <end position="96"/>
    </location>
</feature>
<keyword evidence="1" id="KW-0472">Membrane</keyword>
<dbReference type="EMBL" id="CAEZYJ010000070">
    <property type="protein sequence ID" value="CAB4720357.1"/>
    <property type="molecule type" value="Genomic_DNA"/>
</dbReference>
<dbReference type="AlphaFoldDB" id="A0A6J6VNU9"/>
<dbReference type="EMBL" id="CAEZZS010000012">
    <property type="protein sequence ID" value="CAB4772177.1"/>
    <property type="molecule type" value="Genomic_DNA"/>
</dbReference>
<feature type="transmembrane region" description="Helical" evidence="1">
    <location>
        <begin position="327"/>
        <end position="349"/>
    </location>
</feature>
<dbReference type="Gene3D" id="1.20.1250.20">
    <property type="entry name" value="MFS general substrate transporter like domains"/>
    <property type="match status" value="1"/>
</dbReference>
<feature type="transmembrane region" description="Helical" evidence="1">
    <location>
        <begin position="44"/>
        <end position="67"/>
    </location>
</feature>
<feature type="transmembrane region" description="Helical" evidence="1">
    <location>
        <begin position="361"/>
        <end position="379"/>
    </location>
</feature>
<accession>A0A6J6VNU9</accession>
<feature type="transmembrane region" description="Helical" evidence="1">
    <location>
        <begin position="136"/>
        <end position="155"/>
    </location>
</feature>
<feature type="transmembrane region" description="Helical" evidence="1">
    <location>
        <begin position="102"/>
        <end position="124"/>
    </location>
</feature>
<gene>
    <name evidence="2" type="ORF">UFOPK1811_00049</name>
    <name evidence="3" type="ORF">UFOPK2659_00605</name>
    <name evidence="4" type="ORF">UFOPK2922_00415</name>
</gene>
<evidence type="ECO:0000256" key="1">
    <source>
        <dbReference type="SAM" id="Phobius"/>
    </source>
</evidence>
<dbReference type="GO" id="GO:0022857">
    <property type="term" value="F:transmembrane transporter activity"/>
    <property type="evidence" value="ECO:0007669"/>
    <property type="project" value="InterPro"/>
</dbReference>
<proteinExistence type="predicted"/>
<keyword evidence="1" id="KW-0812">Transmembrane</keyword>
<dbReference type="EMBL" id="CAEZUJ010000001">
    <property type="protein sequence ID" value="CAB4589097.1"/>
    <property type="molecule type" value="Genomic_DNA"/>
</dbReference>
<feature type="transmembrane region" description="Helical" evidence="1">
    <location>
        <begin position="12"/>
        <end position="38"/>
    </location>
</feature>
<sequence length="402" mass="43707">MRNYLTLIKLRNVRLLIIVSFPARICQAMINLTIFFHVQRVTGSITLAGVASGCYQLAISLSLFYRARLIDKLGQQKPLMFLVPIYSVMVFFYKYVDSTFLLLVLPMFMGMASPPINLSVRPLWKLAAPLHMIRTAYALDSVAINITNILGPLLATTLALSSRPETALELCAVLQLMSGFGLSLIAVSKSWIPEKRNKADGAIWKAKGLQLLAIQGACFGLATGALSVGIPAYASLEGVAKWSAVVFTGMAIASVFGALFAGMISRKALPTTAMVLSNALWALVAIPLAFTYPDWSLLTVAIFFGFFGGAIRIFFWELIETIRPPGTAVTSAGWLWTIEGSFMAIGAAAGGWSADHISPRATLLMVTIPTVLSLFTILANNSKLKSLYKIHLELANERARHL</sequence>
<organism evidence="4">
    <name type="scientific">freshwater metagenome</name>
    <dbReference type="NCBI Taxonomy" id="449393"/>
    <lineage>
        <taxon>unclassified sequences</taxon>
        <taxon>metagenomes</taxon>
        <taxon>ecological metagenomes</taxon>
    </lineage>
</organism>
<feature type="transmembrane region" description="Helical" evidence="1">
    <location>
        <begin position="268"/>
        <end position="289"/>
    </location>
</feature>
<keyword evidence="1" id="KW-1133">Transmembrane helix</keyword>
<dbReference type="PANTHER" id="PTHR23542:SF1">
    <property type="entry name" value="MAJOR FACILITATOR SUPERFAMILY (MFS) PROFILE DOMAIN-CONTAINING PROTEIN"/>
    <property type="match status" value="1"/>
</dbReference>
<evidence type="ECO:0000313" key="2">
    <source>
        <dbReference type="EMBL" id="CAB4589097.1"/>
    </source>
</evidence>
<dbReference type="SUPFAM" id="SSF103473">
    <property type="entry name" value="MFS general substrate transporter"/>
    <property type="match status" value="1"/>
</dbReference>
<feature type="transmembrane region" description="Helical" evidence="1">
    <location>
        <begin position="208"/>
        <end position="230"/>
    </location>
</feature>
<dbReference type="InterPro" id="IPR011701">
    <property type="entry name" value="MFS"/>
</dbReference>
<evidence type="ECO:0000313" key="3">
    <source>
        <dbReference type="EMBL" id="CAB4720357.1"/>
    </source>
</evidence>
<dbReference type="PANTHER" id="PTHR23542">
    <property type="match status" value="1"/>
</dbReference>
<dbReference type="Pfam" id="PF07690">
    <property type="entry name" value="MFS_1"/>
    <property type="match status" value="1"/>
</dbReference>
<feature type="transmembrane region" description="Helical" evidence="1">
    <location>
        <begin position="242"/>
        <end position="261"/>
    </location>
</feature>
<reference evidence="4" key="1">
    <citation type="submission" date="2020-05" db="EMBL/GenBank/DDBJ databases">
        <authorList>
            <person name="Chiriac C."/>
            <person name="Salcher M."/>
            <person name="Ghai R."/>
            <person name="Kavagutti S V."/>
        </authorList>
    </citation>
    <scope>NUCLEOTIDE SEQUENCE</scope>
</reference>
<feature type="transmembrane region" description="Helical" evidence="1">
    <location>
        <begin position="295"/>
        <end position="315"/>
    </location>
</feature>
<feature type="transmembrane region" description="Helical" evidence="1">
    <location>
        <begin position="167"/>
        <end position="187"/>
    </location>
</feature>
<dbReference type="InterPro" id="IPR036259">
    <property type="entry name" value="MFS_trans_sf"/>
</dbReference>
<evidence type="ECO:0000313" key="4">
    <source>
        <dbReference type="EMBL" id="CAB4772177.1"/>
    </source>
</evidence>
<name>A0A6J6VNU9_9ZZZZ</name>
<protein>
    <submittedName>
        <fullName evidence="4">Unannotated protein</fullName>
    </submittedName>
</protein>